<sequence length="45" mass="4721">MPLRESGATVAQMQDRVNAGENVDRTSGIRQGATAIADIEACLFG</sequence>
<protein>
    <submittedName>
        <fullName evidence="2">Uncharacterized protein</fullName>
    </submittedName>
</protein>
<organism evidence="2 3">
    <name type="scientific">Ferirhizobium litorale</name>
    <dbReference type="NCBI Taxonomy" id="2927786"/>
    <lineage>
        <taxon>Bacteria</taxon>
        <taxon>Pseudomonadati</taxon>
        <taxon>Pseudomonadota</taxon>
        <taxon>Alphaproteobacteria</taxon>
        <taxon>Hyphomicrobiales</taxon>
        <taxon>Rhizobiaceae</taxon>
        <taxon>Ferirhizobium</taxon>
    </lineage>
</organism>
<dbReference type="AlphaFoldDB" id="A0AAE3QCC3"/>
<accession>A0AAE3QCC3</accession>
<dbReference type="EMBL" id="JALDYZ010000001">
    <property type="protein sequence ID" value="MDI7920751.1"/>
    <property type="molecule type" value="Genomic_DNA"/>
</dbReference>
<reference evidence="2" key="1">
    <citation type="submission" date="2022-03" db="EMBL/GenBank/DDBJ databases">
        <title>Fererhizobium litorale gen. nov., sp. nov., isolated from sandy sediments of the Sea of Japan seashore.</title>
        <authorList>
            <person name="Romanenko L."/>
            <person name="Kurilenko V."/>
            <person name="Otstavnykh N."/>
            <person name="Svetashev V."/>
            <person name="Tekutyeva L."/>
            <person name="Isaeva M."/>
            <person name="Mikhailov V."/>
        </authorList>
    </citation>
    <scope>NUCLEOTIDE SEQUENCE</scope>
    <source>
        <strain evidence="2">KMM 9576</strain>
    </source>
</reference>
<feature type="region of interest" description="Disordered" evidence="1">
    <location>
        <begin position="1"/>
        <end position="24"/>
    </location>
</feature>
<keyword evidence="3" id="KW-1185">Reference proteome</keyword>
<name>A0AAE3QCC3_9HYPH</name>
<evidence type="ECO:0000256" key="1">
    <source>
        <dbReference type="SAM" id="MobiDB-lite"/>
    </source>
</evidence>
<evidence type="ECO:0000313" key="3">
    <source>
        <dbReference type="Proteomes" id="UP001161580"/>
    </source>
</evidence>
<comment type="caution">
    <text evidence="2">The sequence shown here is derived from an EMBL/GenBank/DDBJ whole genome shotgun (WGS) entry which is preliminary data.</text>
</comment>
<gene>
    <name evidence="2" type="ORF">MRS75_01485</name>
</gene>
<dbReference type="Proteomes" id="UP001161580">
    <property type="component" value="Unassembled WGS sequence"/>
</dbReference>
<evidence type="ECO:0000313" key="2">
    <source>
        <dbReference type="EMBL" id="MDI7920751.1"/>
    </source>
</evidence>
<proteinExistence type="predicted"/>